<feature type="compositionally biased region" description="Low complexity" evidence="1">
    <location>
        <begin position="117"/>
        <end position="127"/>
    </location>
</feature>
<keyword evidence="2" id="KW-0472">Membrane</keyword>
<feature type="transmembrane region" description="Helical" evidence="2">
    <location>
        <begin position="13"/>
        <end position="34"/>
    </location>
</feature>
<dbReference type="Proteomes" id="UP000703269">
    <property type="component" value="Unassembled WGS sequence"/>
</dbReference>
<organism evidence="3 4">
    <name type="scientific">Phanerochaete sordida</name>
    <dbReference type="NCBI Taxonomy" id="48140"/>
    <lineage>
        <taxon>Eukaryota</taxon>
        <taxon>Fungi</taxon>
        <taxon>Dikarya</taxon>
        <taxon>Basidiomycota</taxon>
        <taxon>Agaricomycotina</taxon>
        <taxon>Agaricomycetes</taxon>
        <taxon>Polyporales</taxon>
        <taxon>Phanerochaetaceae</taxon>
        <taxon>Phanerochaete</taxon>
    </lineage>
</organism>
<feature type="transmembrane region" description="Helical" evidence="2">
    <location>
        <begin position="40"/>
        <end position="60"/>
    </location>
</feature>
<dbReference type="AlphaFoldDB" id="A0A9P3LDQ7"/>
<reference evidence="3 4" key="1">
    <citation type="submission" date="2021-08" db="EMBL/GenBank/DDBJ databases">
        <title>Draft Genome Sequence of Phanerochaete sordida strain YK-624.</title>
        <authorList>
            <person name="Mori T."/>
            <person name="Dohra H."/>
            <person name="Suzuki T."/>
            <person name="Kawagishi H."/>
            <person name="Hirai H."/>
        </authorList>
    </citation>
    <scope>NUCLEOTIDE SEQUENCE [LARGE SCALE GENOMIC DNA]</scope>
    <source>
        <strain evidence="3 4">YK-624</strain>
    </source>
</reference>
<keyword evidence="2" id="KW-0812">Transmembrane</keyword>
<evidence type="ECO:0000256" key="2">
    <source>
        <dbReference type="SAM" id="Phobius"/>
    </source>
</evidence>
<sequence>MSKPRCPITVSEYLLRDGTVYFIVLLLANLAQVLTQHPAFYPASVLITGFPLVLVNRFMLNLRQVQPNSISPTGSTAIPHFQCGTLYTDYGAFTSIIGNIGEPLLHASEELERNEESASPSSPLALSQEEWHA</sequence>
<feature type="region of interest" description="Disordered" evidence="1">
    <location>
        <begin position="108"/>
        <end position="133"/>
    </location>
</feature>
<proteinExistence type="predicted"/>
<evidence type="ECO:0000256" key="1">
    <source>
        <dbReference type="SAM" id="MobiDB-lite"/>
    </source>
</evidence>
<evidence type="ECO:0000313" key="4">
    <source>
        <dbReference type="Proteomes" id="UP000703269"/>
    </source>
</evidence>
<keyword evidence="2" id="KW-1133">Transmembrane helix</keyword>
<keyword evidence="4" id="KW-1185">Reference proteome</keyword>
<dbReference type="OrthoDB" id="2752692at2759"/>
<evidence type="ECO:0000313" key="3">
    <source>
        <dbReference type="EMBL" id="GJE90613.1"/>
    </source>
</evidence>
<comment type="caution">
    <text evidence="3">The sequence shown here is derived from an EMBL/GenBank/DDBJ whole genome shotgun (WGS) entry which is preliminary data.</text>
</comment>
<name>A0A9P3LDQ7_9APHY</name>
<protein>
    <submittedName>
        <fullName evidence="3">Uncharacterized protein</fullName>
    </submittedName>
</protein>
<accession>A0A9P3LDQ7</accession>
<dbReference type="EMBL" id="BPQB01000017">
    <property type="protein sequence ID" value="GJE90613.1"/>
    <property type="molecule type" value="Genomic_DNA"/>
</dbReference>
<gene>
    <name evidence="3" type="ORF">PsYK624_067570</name>
</gene>